<protein>
    <submittedName>
        <fullName evidence="4">DUF4129 domain-containing transglutaminase family protein</fullName>
    </submittedName>
</protein>
<feature type="transmembrane region" description="Helical" evidence="2">
    <location>
        <begin position="115"/>
        <end position="136"/>
    </location>
</feature>
<dbReference type="InterPro" id="IPR052901">
    <property type="entry name" value="Bact_TGase-like"/>
</dbReference>
<feature type="region of interest" description="Disordered" evidence="1">
    <location>
        <begin position="565"/>
        <end position="618"/>
    </location>
</feature>
<dbReference type="PANTHER" id="PTHR42736:SF1">
    <property type="entry name" value="PROTEIN-GLUTAMINE GAMMA-GLUTAMYLTRANSFERASE"/>
    <property type="match status" value="1"/>
</dbReference>
<dbReference type="InterPro" id="IPR002931">
    <property type="entry name" value="Transglutaminase-like"/>
</dbReference>
<accession>A0ABP3JSK2</accession>
<feature type="transmembrane region" description="Helical" evidence="2">
    <location>
        <begin position="167"/>
        <end position="184"/>
    </location>
</feature>
<feature type="transmembrane region" description="Helical" evidence="2">
    <location>
        <begin position="627"/>
        <end position="645"/>
    </location>
</feature>
<feature type="transmembrane region" description="Helical" evidence="2">
    <location>
        <begin position="12"/>
        <end position="29"/>
    </location>
</feature>
<keyword evidence="2" id="KW-0472">Membrane</keyword>
<evidence type="ECO:0000313" key="5">
    <source>
        <dbReference type="Proteomes" id="UP001500740"/>
    </source>
</evidence>
<sequence length="747" mass="86146">MRLRNTESNKWVNIALYIGSMLLMMEWVLPLEQVTDTGGTHLFLIYIVFCFALTLFYLPTWLTPILKLTGLLVFLKFIFYESSFFSILWVGELFTDLQLSIQAVFSQSWVELTPVFRTFLFLVLLWMMSYLLYYWLVVVKRPFSFILITFIYITALDTFTLYEAQFAIVRVFIISALILVLANLHRMMDQENLKVPNPRRMAKFVAPMILVIMVSAAIGYVAPKFEPQWPDPVSFIQAASQDGFGSGSGSGEGLNRVGYGEHDDRLGGGFIMDDTTVFYASADSPEYWKVETKDVYTGHGWVRKDEGEPTTNESGHFPQISNYGENVERNETEAELQFVEPGNLNKLPYLYGTETVEASVEGVSFKYNHMTGELVSLVNGEQELIDDSYFLEAERPDFPRDQMKQVPAKHEENDEIAERYLQLPDDLPERISDLAEEIVEDVEDNRFDYAMAIEDYFDENDFEYATTDVAIPDDDEDYVEQFLFDTQRGYCDNYSTSMVVLLRSLDIPARWAKGFTGGESVFQQDALPDDGGNIFEVQNNNAHSWVEVYFPDVGWVPFEPTVGFNNQADFSTEESSEDSLDEEMEDDPLEQPDDLEQPDVDDQLDDGSGESEEDTALVGSDDSNFSMLYFTAILIGVFLISWLMYRSRNQMVANWKQQKLKRKPSSKNITNSYQFLLKLLAKEGYQFQSGETLREFALKVDQTLGNKQMSQLTHYYERFVYREEDLQSENEQFYQLWRNLTKDILSK</sequence>
<evidence type="ECO:0000256" key="2">
    <source>
        <dbReference type="SAM" id="Phobius"/>
    </source>
</evidence>
<evidence type="ECO:0000259" key="3">
    <source>
        <dbReference type="SMART" id="SM00460"/>
    </source>
</evidence>
<evidence type="ECO:0000313" key="4">
    <source>
        <dbReference type="EMBL" id="GAA0460298.1"/>
    </source>
</evidence>
<comment type="caution">
    <text evidence="4">The sequence shown here is derived from an EMBL/GenBank/DDBJ whole genome shotgun (WGS) entry which is preliminary data.</text>
</comment>
<dbReference type="SMART" id="SM00460">
    <property type="entry name" value="TGc"/>
    <property type="match status" value="1"/>
</dbReference>
<dbReference type="Pfam" id="PF11992">
    <property type="entry name" value="TgpA_N"/>
    <property type="match status" value="1"/>
</dbReference>
<reference evidence="5" key="1">
    <citation type="journal article" date="2019" name="Int. J. Syst. Evol. Microbiol.">
        <title>The Global Catalogue of Microorganisms (GCM) 10K type strain sequencing project: providing services to taxonomists for standard genome sequencing and annotation.</title>
        <authorList>
            <consortium name="The Broad Institute Genomics Platform"/>
            <consortium name="The Broad Institute Genome Sequencing Center for Infectious Disease"/>
            <person name="Wu L."/>
            <person name="Ma J."/>
        </authorList>
    </citation>
    <scope>NUCLEOTIDE SEQUENCE [LARGE SCALE GENOMIC DNA]</scope>
    <source>
        <strain evidence="5">JCM 14193</strain>
    </source>
</reference>
<dbReference type="InterPro" id="IPR021878">
    <property type="entry name" value="TgpA_N"/>
</dbReference>
<dbReference type="RefSeq" id="WP_343782770.1">
    <property type="nucleotide sequence ID" value="NZ_BAAACZ010000010.1"/>
</dbReference>
<name>A0ABP3JSK2_9BACI</name>
<keyword evidence="2" id="KW-1133">Transmembrane helix</keyword>
<dbReference type="EMBL" id="BAAACZ010000010">
    <property type="protein sequence ID" value="GAA0460298.1"/>
    <property type="molecule type" value="Genomic_DNA"/>
</dbReference>
<feature type="transmembrane region" description="Helical" evidence="2">
    <location>
        <begin position="41"/>
        <end position="58"/>
    </location>
</feature>
<feature type="transmembrane region" description="Helical" evidence="2">
    <location>
        <begin position="70"/>
        <end position="90"/>
    </location>
</feature>
<keyword evidence="2" id="KW-0812">Transmembrane</keyword>
<proteinExistence type="predicted"/>
<dbReference type="Pfam" id="PF01841">
    <property type="entry name" value="Transglut_core"/>
    <property type="match status" value="1"/>
</dbReference>
<dbReference type="Proteomes" id="UP001500740">
    <property type="component" value="Unassembled WGS sequence"/>
</dbReference>
<dbReference type="Gene3D" id="3.10.620.30">
    <property type="match status" value="1"/>
</dbReference>
<gene>
    <name evidence="4" type="ORF">GCM10008935_14540</name>
</gene>
<feature type="transmembrane region" description="Helical" evidence="2">
    <location>
        <begin position="143"/>
        <end position="161"/>
    </location>
</feature>
<feature type="compositionally biased region" description="Acidic residues" evidence="1">
    <location>
        <begin position="571"/>
        <end position="615"/>
    </location>
</feature>
<organism evidence="4 5">
    <name type="scientific">Alkalibacillus silvisoli</name>
    <dbReference type="NCBI Taxonomy" id="392823"/>
    <lineage>
        <taxon>Bacteria</taxon>
        <taxon>Bacillati</taxon>
        <taxon>Bacillota</taxon>
        <taxon>Bacilli</taxon>
        <taxon>Bacillales</taxon>
        <taxon>Bacillaceae</taxon>
        <taxon>Alkalibacillus</taxon>
    </lineage>
</organism>
<dbReference type="SUPFAM" id="SSF54001">
    <property type="entry name" value="Cysteine proteinases"/>
    <property type="match status" value="1"/>
</dbReference>
<feature type="transmembrane region" description="Helical" evidence="2">
    <location>
        <begin position="204"/>
        <end position="222"/>
    </location>
</feature>
<feature type="domain" description="Transglutaminase-like" evidence="3">
    <location>
        <begin position="483"/>
        <end position="562"/>
    </location>
</feature>
<evidence type="ECO:0000256" key="1">
    <source>
        <dbReference type="SAM" id="MobiDB-lite"/>
    </source>
</evidence>
<dbReference type="PANTHER" id="PTHR42736">
    <property type="entry name" value="PROTEIN-GLUTAMINE GAMMA-GLUTAMYLTRANSFERASE"/>
    <property type="match status" value="1"/>
</dbReference>
<dbReference type="InterPro" id="IPR038765">
    <property type="entry name" value="Papain-like_cys_pep_sf"/>
</dbReference>
<keyword evidence="5" id="KW-1185">Reference proteome</keyword>